<dbReference type="PANTHER" id="PTHR42852:SF6">
    <property type="entry name" value="THIOL:DISULFIDE INTERCHANGE PROTEIN DSBE"/>
    <property type="match status" value="1"/>
</dbReference>
<reference evidence="7 9" key="1">
    <citation type="submission" date="2019-09" db="EMBL/GenBank/DDBJ databases">
        <title>Butyricimonas paravirosa DSM 105722 (=214-4 = JCM 18677 = CCUG 65563).</title>
        <authorList>
            <person name="Le Roy T."/>
            <person name="Cani P.D."/>
        </authorList>
    </citation>
    <scope>NUCLEOTIDE SEQUENCE [LARGE SCALE GENOMIC DNA]</scope>
    <source>
        <strain evidence="7 9">DSM 105722</strain>
    </source>
</reference>
<dbReference type="RefSeq" id="WP_118302922.1">
    <property type="nucleotide sequence ID" value="NZ_BMPA01000001.1"/>
</dbReference>
<dbReference type="GO" id="GO:0016491">
    <property type="term" value="F:oxidoreductase activity"/>
    <property type="evidence" value="ECO:0007669"/>
    <property type="project" value="InterPro"/>
</dbReference>
<proteinExistence type="predicted"/>
<feature type="domain" description="Thioredoxin" evidence="5">
    <location>
        <begin position="313"/>
        <end position="453"/>
    </location>
</feature>
<dbReference type="PROSITE" id="PS51352">
    <property type="entry name" value="THIOREDOXIN_2"/>
    <property type="match status" value="1"/>
</dbReference>
<dbReference type="InterPro" id="IPR050553">
    <property type="entry name" value="Thioredoxin_ResA/DsbE_sf"/>
</dbReference>
<dbReference type="EMBL" id="JAATLI010000011">
    <property type="protein sequence ID" value="NJC19417.1"/>
    <property type="molecule type" value="Genomic_DNA"/>
</dbReference>
<comment type="subcellular location">
    <subcellularLocation>
        <location evidence="1">Cell envelope</location>
    </subcellularLocation>
</comment>
<dbReference type="PANTHER" id="PTHR42852">
    <property type="entry name" value="THIOL:DISULFIDE INTERCHANGE PROTEIN DSBE"/>
    <property type="match status" value="1"/>
</dbReference>
<evidence type="ECO:0000256" key="1">
    <source>
        <dbReference type="ARBA" id="ARBA00004196"/>
    </source>
</evidence>
<name>A0A7X5YE26_9BACT</name>
<gene>
    <name evidence="7" type="ORF">F1644_12900</name>
    <name evidence="6" type="ORF">GGR15_003051</name>
</gene>
<dbReference type="GO" id="GO:0016853">
    <property type="term" value="F:isomerase activity"/>
    <property type="evidence" value="ECO:0007669"/>
    <property type="project" value="UniProtKB-KW"/>
</dbReference>
<dbReference type="Proteomes" id="UP001302374">
    <property type="component" value="Chromosome"/>
</dbReference>
<accession>A0A7X5YE26</accession>
<dbReference type="CDD" id="cd02966">
    <property type="entry name" value="TlpA_like_family"/>
    <property type="match status" value="1"/>
</dbReference>
<reference evidence="6 8" key="2">
    <citation type="submission" date="2020-03" db="EMBL/GenBank/DDBJ databases">
        <title>Genomic Encyclopedia of Type Strains, Phase IV (KMG-IV): sequencing the most valuable type-strain genomes for metagenomic binning, comparative biology and taxonomic classification.</title>
        <authorList>
            <person name="Goeker M."/>
        </authorList>
    </citation>
    <scope>NUCLEOTIDE SEQUENCE [LARGE SCALE GENOMIC DNA]</scope>
    <source>
        <strain evidence="6 8">DSM 105722</strain>
    </source>
</reference>
<dbReference type="AlphaFoldDB" id="A0A7X5YE26"/>
<dbReference type="InterPro" id="IPR013740">
    <property type="entry name" value="Redoxin"/>
</dbReference>
<dbReference type="InterPro" id="IPR036249">
    <property type="entry name" value="Thioredoxin-like_sf"/>
</dbReference>
<keyword evidence="4" id="KW-0676">Redox-active center</keyword>
<evidence type="ECO:0000313" key="8">
    <source>
        <dbReference type="Proteomes" id="UP000576368"/>
    </source>
</evidence>
<keyword evidence="3" id="KW-1015">Disulfide bond</keyword>
<dbReference type="Gene3D" id="3.40.30.10">
    <property type="entry name" value="Glutaredoxin"/>
    <property type="match status" value="1"/>
</dbReference>
<evidence type="ECO:0000313" key="7">
    <source>
        <dbReference type="EMBL" id="WOF13102.1"/>
    </source>
</evidence>
<dbReference type="Proteomes" id="UP000576368">
    <property type="component" value="Unassembled WGS sequence"/>
</dbReference>
<dbReference type="Pfam" id="PF08534">
    <property type="entry name" value="Redoxin"/>
    <property type="match status" value="1"/>
</dbReference>
<protein>
    <submittedName>
        <fullName evidence="6">Thiol-disulfide isomerase/thioredoxin</fullName>
    </submittedName>
    <submittedName>
        <fullName evidence="7">TlpA family protein disulfide reductase</fullName>
    </submittedName>
</protein>
<dbReference type="InterPro" id="IPR013766">
    <property type="entry name" value="Thioredoxin_domain"/>
</dbReference>
<dbReference type="GO" id="GO:0030313">
    <property type="term" value="C:cell envelope"/>
    <property type="evidence" value="ECO:0007669"/>
    <property type="project" value="UniProtKB-SubCell"/>
</dbReference>
<evidence type="ECO:0000256" key="3">
    <source>
        <dbReference type="ARBA" id="ARBA00023157"/>
    </source>
</evidence>
<evidence type="ECO:0000313" key="9">
    <source>
        <dbReference type="Proteomes" id="UP001302374"/>
    </source>
</evidence>
<dbReference type="SUPFAM" id="SSF52833">
    <property type="entry name" value="Thioredoxin-like"/>
    <property type="match status" value="1"/>
</dbReference>
<keyword evidence="6" id="KW-0413">Isomerase</keyword>
<organism evidence="6 8">
    <name type="scientific">Butyricimonas paravirosa</name>
    <dbReference type="NCBI Taxonomy" id="1472417"/>
    <lineage>
        <taxon>Bacteria</taxon>
        <taxon>Pseudomonadati</taxon>
        <taxon>Bacteroidota</taxon>
        <taxon>Bacteroidia</taxon>
        <taxon>Bacteroidales</taxon>
        <taxon>Odoribacteraceae</taxon>
        <taxon>Butyricimonas</taxon>
    </lineage>
</organism>
<keyword evidence="9" id="KW-1185">Reference proteome</keyword>
<evidence type="ECO:0000259" key="5">
    <source>
        <dbReference type="PROSITE" id="PS51352"/>
    </source>
</evidence>
<dbReference type="EMBL" id="CP043839">
    <property type="protein sequence ID" value="WOF13102.1"/>
    <property type="molecule type" value="Genomic_DNA"/>
</dbReference>
<dbReference type="GeneID" id="86892206"/>
<evidence type="ECO:0000256" key="4">
    <source>
        <dbReference type="ARBA" id="ARBA00023284"/>
    </source>
</evidence>
<evidence type="ECO:0000256" key="2">
    <source>
        <dbReference type="ARBA" id="ARBA00022748"/>
    </source>
</evidence>
<sequence>MRNLIFIILFFIANACSNSQKNKDDIVVNFNVQNPTYSKVAIVQSPELIDEIELDKNGKATCTLQGDLIYARLFYGEESKNVFFQKGDQLTISFDAGKFKDEIRFEGKNAPVNDYLNAITYTEIAPDEYGRPLDELITLVQQKTDEAIKLLQARKLETVNPDFVTWEKGRIKYMYAFNILMHPMGYAYLTQDTSYQPGPEYYNMLSQLIQGDEQLVHLPLYREFVAEAAILLASPGKRIPNLYDRCVSQMKYLAENIQNEKVKQVILNDIAMKYVKKNGIRNITDLENIYNAYVTDPDLRAAYKEIRDQWDLTSVGRPSPDFKGQDINGKTLSLKDFNGKYLYIDVWATWCGPCKKEIPFLKELEKKFEGKNITFLSLSTDQNKTDWENMVKSGELSGTQLLIGRGSQFQKDYNINGIPHFILLAPEGKIVNASMIRPSSPDIEKVLNALPGI</sequence>
<dbReference type="GO" id="GO:0017004">
    <property type="term" value="P:cytochrome complex assembly"/>
    <property type="evidence" value="ECO:0007669"/>
    <property type="project" value="UniProtKB-KW"/>
</dbReference>
<keyword evidence="2" id="KW-0201">Cytochrome c-type biogenesis</keyword>
<evidence type="ECO:0000313" key="6">
    <source>
        <dbReference type="EMBL" id="NJC19417.1"/>
    </source>
</evidence>